<organism evidence="2 3">
    <name type="scientific">Cecembia rubra</name>
    <dbReference type="NCBI Taxonomy" id="1485585"/>
    <lineage>
        <taxon>Bacteria</taxon>
        <taxon>Pseudomonadati</taxon>
        <taxon>Bacteroidota</taxon>
        <taxon>Cytophagia</taxon>
        <taxon>Cytophagales</taxon>
        <taxon>Cyclobacteriaceae</taxon>
        <taxon>Cecembia</taxon>
    </lineage>
</organism>
<dbReference type="RefSeq" id="WP_245889620.1">
    <property type="nucleotide sequence ID" value="NZ_PYGF01000018.1"/>
</dbReference>
<dbReference type="AlphaFoldDB" id="A0A2P8DNF9"/>
<keyword evidence="1" id="KW-1133">Transmembrane helix</keyword>
<gene>
    <name evidence="2" type="ORF">CLV48_11830</name>
</gene>
<keyword evidence="1" id="KW-0472">Membrane</keyword>
<comment type="caution">
    <text evidence="2">The sequence shown here is derived from an EMBL/GenBank/DDBJ whole genome shotgun (WGS) entry which is preliminary data.</text>
</comment>
<evidence type="ECO:0000313" key="2">
    <source>
        <dbReference type="EMBL" id="PSK98743.1"/>
    </source>
</evidence>
<accession>A0A2P8DNF9</accession>
<dbReference type="Proteomes" id="UP000240708">
    <property type="component" value="Unassembled WGS sequence"/>
</dbReference>
<evidence type="ECO:0000256" key="1">
    <source>
        <dbReference type="SAM" id="Phobius"/>
    </source>
</evidence>
<feature type="transmembrane region" description="Helical" evidence="1">
    <location>
        <begin position="219"/>
        <end position="239"/>
    </location>
</feature>
<sequence>MKIPFRIFVLTFLFFDFFQPGQVFSQASNFFSENKYADYPIISLKENFLGNPIYFIEGKKIKASEVKAYMEIMPGDANDFMKNNTKAMTGSGLSLGGQLIVWGALGYAFANRDNLNNQIVRNWIIATTIGGIGAGVGRPMNRDGVRRINTLLNKHNYLIRQDDITKPYLTMDFRNNYLGEKIDIYDGPNLLNKSRLNQYMLEFPEFAEYMRKSQRNQNWSSALGIVGLASTAVFVGYILTPQIQSSTPSNILLPLTMANIGLSISGGVIRRAARNQTRQALMKFNFGDELVSY</sequence>
<protein>
    <submittedName>
        <fullName evidence="2">Uncharacterized protein</fullName>
    </submittedName>
</protein>
<evidence type="ECO:0000313" key="3">
    <source>
        <dbReference type="Proteomes" id="UP000240708"/>
    </source>
</evidence>
<dbReference type="EMBL" id="PYGF01000018">
    <property type="protein sequence ID" value="PSK98743.1"/>
    <property type="molecule type" value="Genomic_DNA"/>
</dbReference>
<keyword evidence="1" id="KW-0812">Transmembrane</keyword>
<feature type="transmembrane region" description="Helical" evidence="1">
    <location>
        <begin position="91"/>
        <end position="110"/>
    </location>
</feature>
<reference evidence="2 3" key="1">
    <citation type="submission" date="2018-03" db="EMBL/GenBank/DDBJ databases">
        <title>Genomic Encyclopedia of Archaeal and Bacterial Type Strains, Phase II (KMG-II): from individual species to whole genera.</title>
        <authorList>
            <person name="Goeker M."/>
        </authorList>
    </citation>
    <scope>NUCLEOTIDE SEQUENCE [LARGE SCALE GENOMIC DNA]</scope>
    <source>
        <strain evidence="2 3">DSM 28057</strain>
    </source>
</reference>
<proteinExistence type="predicted"/>
<feature type="transmembrane region" description="Helical" evidence="1">
    <location>
        <begin position="251"/>
        <end position="269"/>
    </location>
</feature>
<keyword evidence="3" id="KW-1185">Reference proteome</keyword>
<name>A0A2P8DNF9_9BACT</name>